<keyword evidence="6 10" id="KW-1133">Transmembrane helix</keyword>
<dbReference type="InterPro" id="IPR000045">
    <property type="entry name" value="Prepilin_IV_endopep_pep"/>
</dbReference>
<evidence type="ECO:0000259" key="11">
    <source>
        <dbReference type="Pfam" id="PF01478"/>
    </source>
</evidence>
<dbReference type="InterPro" id="IPR014032">
    <property type="entry name" value="Peptidase_A24A_bac"/>
</dbReference>
<dbReference type="KEGG" id="sphi:TS85_06245"/>
<feature type="domain" description="Prepilin peptidase A24 N-terminal" evidence="12">
    <location>
        <begin position="14"/>
        <end position="88"/>
    </location>
</feature>
<comment type="function">
    <text evidence="9">Plays an essential role in type IV pili and type II pseudopili formation by proteolytically removing the leader sequence from substrate proteins and subsequently monomethylating the alpha-amino group of the newly exposed N-terminal phenylalanine.</text>
</comment>
<evidence type="ECO:0000256" key="8">
    <source>
        <dbReference type="RuleBase" id="RU003793"/>
    </source>
</evidence>
<reference evidence="13 14" key="2">
    <citation type="submission" date="2015-02" db="EMBL/GenBank/DDBJ databases">
        <title>The complete genome of Sphingomonas hengshuiensis sp. WHSC-8 isolated from soil of Hengshui Lake.</title>
        <authorList>
            <person name="Wei S."/>
            <person name="Guo J."/>
            <person name="Su C."/>
            <person name="Wu R."/>
            <person name="Zhang Z."/>
            <person name="Liang K."/>
            <person name="Li H."/>
            <person name="Wang T."/>
            <person name="Liu H."/>
            <person name="Zhang C."/>
            <person name="Li Z."/>
            <person name="Wang Q."/>
            <person name="Meng J."/>
        </authorList>
    </citation>
    <scope>NUCLEOTIDE SEQUENCE [LARGE SCALE GENOMIC DNA]</scope>
    <source>
        <strain evidence="13 14">WHSC-8</strain>
    </source>
</reference>
<feature type="transmembrane region" description="Helical" evidence="10">
    <location>
        <begin position="153"/>
        <end position="170"/>
    </location>
</feature>
<keyword evidence="14" id="KW-1185">Reference proteome</keyword>
<dbReference type="PANTHER" id="PTHR30487:SF0">
    <property type="entry name" value="PREPILIN LEADER PEPTIDASE_N-METHYLTRANSFERASE-RELATED"/>
    <property type="match status" value="1"/>
</dbReference>
<dbReference type="RefSeq" id="WP_044331097.1">
    <property type="nucleotide sequence ID" value="NZ_CP010836.1"/>
</dbReference>
<dbReference type="GO" id="GO:0008168">
    <property type="term" value="F:methyltransferase activity"/>
    <property type="evidence" value="ECO:0007669"/>
    <property type="project" value="UniProtKB-KW"/>
</dbReference>
<keyword evidence="4" id="KW-0997">Cell inner membrane</keyword>
<organism evidence="13 14">
    <name type="scientific">Sphingomonas hengshuiensis</name>
    <dbReference type="NCBI Taxonomy" id="1609977"/>
    <lineage>
        <taxon>Bacteria</taxon>
        <taxon>Pseudomonadati</taxon>
        <taxon>Pseudomonadota</taxon>
        <taxon>Alphaproteobacteria</taxon>
        <taxon>Sphingomonadales</taxon>
        <taxon>Sphingomonadaceae</taxon>
        <taxon>Sphingomonas</taxon>
    </lineage>
</organism>
<evidence type="ECO:0000313" key="13">
    <source>
        <dbReference type="EMBL" id="AJP71456.1"/>
    </source>
</evidence>
<evidence type="ECO:0000256" key="5">
    <source>
        <dbReference type="ARBA" id="ARBA00022692"/>
    </source>
</evidence>
<dbReference type="InterPro" id="IPR010627">
    <property type="entry name" value="Prepilin_pept_A24_N"/>
</dbReference>
<comment type="subcellular location">
    <subcellularLocation>
        <location evidence="1">Cell inner membrane</location>
        <topology evidence="1">Multi-pass membrane protein</topology>
    </subcellularLocation>
    <subcellularLocation>
        <location evidence="9">Cell membrane</location>
        <topology evidence="9">Multi-pass membrane protein</topology>
    </subcellularLocation>
</comment>
<feature type="domain" description="Prepilin type IV endopeptidase peptidase" evidence="11">
    <location>
        <begin position="106"/>
        <end position="213"/>
    </location>
</feature>
<evidence type="ECO:0000256" key="7">
    <source>
        <dbReference type="ARBA" id="ARBA00023136"/>
    </source>
</evidence>
<keyword evidence="9" id="KW-0489">Methyltransferase</keyword>
<feature type="transmembrane region" description="Helical" evidence="10">
    <location>
        <begin position="6"/>
        <end position="27"/>
    </location>
</feature>
<proteinExistence type="inferred from homology"/>
<evidence type="ECO:0000256" key="1">
    <source>
        <dbReference type="ARBA" id="ARBA00004429"/>
    </source>
</evidence>
<feature type="transmembrane region" description="Helical" evidence="10">
    <location>
        <begin position="232"/>
        <end position="255"/>
    </location>
</feature>
<dbReference type="PANTHER" id="PTHR30487">
    <property type="entry name" value="TYPE 4 PREPILIN-LIKE PROTEINS LEADER PEPTIDE-PROCESSING ENZYME"/>
    <property type="match status" value="1"/>
</dbReference>
<dbReference type="GO" id="GO:0005886">
    <property type="term" value="C:plasma membrane"/>
    <property type="evidence" value="ECO:0007669"/>
    <property type="project" value="UniProtKB-SubCell"/>
</dbReference>
<dbReference type="Proteomes" id="UP000032300">
    <property type="component" value="Chromosome"/>
</dbReference>
<name>A0A7U4J736_9SPHN</name>
<keyword evidence="9" id="KW-0808">Transferase</keyword>
<comment type="catalytic activity">
    <reaction evidence="9">
        <text>Typically cleaves a -Gly-|-Phe- bond to release an N-terminal, basic peptide of 5-8 residues from type IV prepilin, and then N-methylates the new N-terminal amino group, the methyl donor being S-adenosyl-L-methionine.</text>
        <dbReference type="EC" id="3.4.23.43"/>
    </reaction>
</comment>
<keyword evidence="5 9" id="KW-0812">Transmembrane</keyword>
<dbReference type="Pfam" id="PF06750">
    <property type="entry name" value="A24_N_bact"/>
    <property type="match status" value="1"/>
</dbReference>
<dbReference type="Gene3D" id="1.20.120.1220">
    <property type="match status" value="1"/>
</dbReference>
<dbReference type="EC" id="3.4.23.43" evidence="9"/>
<dbReference type="GO" id="GO:0004190">
    <property type="term" value="F:aspartic-type endopeptidase activity"/>
    <property type="evidence" value="ECO:0007669"/>
    <property type="project" value="UniProtKB-EC"/>
</dbReference>
<evidence type="ECO:0000256" key="4">
    <source>
        <dbReference type="ARBA" id="ARBA00022519"/>
    </source>
</evidence>
<sequence>MRDAAIWAGLLGGLGLVFGSFIATLAIRWPAGRSIATGRSACDGCGTPLRAHQLVPVLSFLLQRGRCAACGATIARSHLKVELIAGGAGALAGFVAPGLEGAFGAVFGWLLLTLAALDLAAFWLPNRVTATLAVVGLAEGALGDWGPTLDDRLIGGAVGYGVLWLVAALYRRVRGRQGLGGGDAKMLGAIGLWLGWHALPLAVLVACAIGLVAVAAMTLAGRGPDARTRLPFGAMLAVAAWGCWLAAASPLYLLAGLG</sequence>
<accession>A0A7U4J736</accession>
<evidence type="ECO:0000313" key="14">
    <source>
        <dbReference type="Proteomes" id="UP000032300"/>
    </source>
</evidence>
<keyword evidence="7 10" id="KW-0472">Membrane</keyword>
<dbReference type="EMBL" id="CP010836">
    <property type="protein sequence ID" value="AJP71456.1"/>
    <property type="molecule type" value="Genomic_DNA"/>
</dbReference>
<protein>
    <recommendedName>
        <fullName evidence="9">Prepilin leader peptidase/N-methyltransferase</fullName>
        <ecNumber evidence="9">2.1.1.-</ecNumber>
        <ecNumber evidence="9">3.4.23.43</ecNumber>
    </recommendedName>
</protein>
<dbReference type="PRINTS" id="PR00864">
    <property type="entry name" value="PREPILNPTASE"/>
</dbReference>
<gene>
    <name evidence="13" type="ORF">TS85_06245</name>
</gene>
<evidence type="ECO:0000256" key="3">
    <source>
        <dbReference type="ARBA" id="ARBA00022475"/>
    </source>
</evidence>
<comment type="similarity">
    <text evidence="2 8">Belongs to the peptidase A24 family.</text>
</comment>
<dbReference type="AlphaFoldDB" id="A0A7U4J736"/>
<dbReference type="OrthoDB" id="9789291at2"/>
<evidence type="ECO:0000259" key="12">
    <source>
        <dbReference type="Pfam" id="PF06750"/>
    </source>
</evidence>
<keyword evidence="9" id="KW-0378">Hydrolase</keyword>
<keyword evidence="3" id="KW-1003">Cell membrane</keyword>
<feature type="transmembrane region" description="Helical" evidence="10">
    <location>
        <begin position="191"/>
        <end position="220"/>
    </location>
</feature>
<evidence type="ECO:0000256" key="2">
    <source>
        <dbReference type="ARBA" id="ARBA00005801"/>
    </source>
</evidence>
<reference evidence="13 14" key="1">
    <citation type="journal article" date="2015" name="Int. J. Syst. Evol. Microbiol.">
        <title>Sphingomonas hengshuiensis sp. nov., isolated from lake wetland.</title>
        <authorList>
            <person name="Wei S."/>
            <person name="Wang T."/>
            <person name="Liu H."/>
            <person name="Zhang C."/>
            <person name="Guo J."/>
            <person name="Wang Q."/>
            <person name="Liang K."/>
            <person name="Zhang Z."/>
        </authorList>
    </citation>
    <scope>NUCLEOTIDE SEQUENCE [LARGE SCALE GENOMIC DNA]</scope>
    <source>
        <strain evidence="13 14">WHSC-8</strain>
    </source>
</reference>
<evidence type="ECO:0000256" key="10">
    <source>
        <dbReference type="SAM" id="Phobius"/>
    </source>
</evidence>
<dbReference type="InterPro" id="IPR050882">
    <property type="entry name" value="Prepilin_peptidase/N-MTase"/>
</dbReference>
<dbReference type="Pfam" id="PF01478">
    <property type="entry name" value="Peptidase_A24"/>
    <property type="match status" value="1"/>
</dbReference>
<keyword evidence="9" id="KW-0645">Protease</keyword>
<evidence type="ECO:0000256" key="6">
    <source>
        <dbReference type="ARBA" id="ARBA00022989"/>
    </source>
</evidence>
<evidence type="ECO:0000256" key="9">
    <source>
        <dbReference type="RuleBase" id="RU003794"/>
    </source>
</evidence>
<dbReference type="GO" id="GO:0032259">
    <property type="term" value="P:methylation"/>
    <property type="evidence" value="ECO:0007669"/>
    <property type="project" value="UniProtKB-KW"/>
</dbReference>
<keyword evidence="9" id="KW-0511">Multifunctional enzyme</keyword>
<dbReference type="GO" id="GO:0006465">
    <property type="term" value="P:signal peptide processing"/>
    <property type="evidence" value="ECO:0007669"/>
    <property type="project" value="TreeGrafter"/>
</dbReference>
<dbReference type="EC" id="2.1.1.-" evidence="9"/>